<dbReference type="CDD" id="cd07730">
    <property type="entry name" value="metallo-hydrolase-like_MBL-fold"/>
    <property type="match status" value="1"/>
</dbReference>
<dbReference type="SUPFAM" id="SSF56281">
    <property type="entry name" value="Metallo-hydrolase/oxidoreductase"/>
    <property type="match status" value="1"/>
</dbReference>
<keyword evidence="5" id="KW-0862">Zinc</keyword>
<dbReference type="GO" id="GO:0046872">
    <property type="term" value="F:metal ion binding"/>
    <property type="evidence" value="ECO:0007669"/>
    <property type="project" value="UniProtKB-KW"/>
</dbReference>
<dbReference type="OrthoDB" id="10250730at2759"/>
<dbReference type="GeneID" id="36593702"/>
<keyword evidence="4 9" id="KW-0378">Hydrolase</keyword>
<evidence type="ECO:0000313" key="10">
    <source>
        <dbReference type="Proteomes" id="UP000235371"/>
    </source>
</evidence>
<accession>A0A2J6TR57</accession>
<dbReference type="PANTHER" id="PTHR42978:SF2">
    <property type="entry name" value="102 KBASES UNSTABLE REGION: FROM 1 TO 119443"/>
    <property type="match status" value="1"/>
</dbReference>
<dbReference type="Pfam" id="PF02627">
    <property type="entry name" value="CMD"/>
    <property type="match status" value="2"/>
</dbReference>
<organism evidence="9 10">
    <name type="scientific">Hyaloscypha bicolor E</name>
    <dbReference type="NCBI Taxonomy" id="1095630"/>
    <lineage>
        <taxon>Eukaryota</taxon>
        <taxon>Fungi</taxon>
        <taxon>Dikarya</taxon>
        <taxon>Ascomycota</taxon>
        <taxon>Pezizomycotina</taxon>
        <taxon>Leotiomycetes</taxon>
        <taxon>Helotiales</taxon>
        <taxon>Hyaloscyphaceae</taxon>
        <taxon>Hyaloscypha</taxon>
        <taxon>Hyaloscypha bicolor</taxon>
    </lineage>
</organism>
<keyword evidence="3" id="KW-0479">Metal-binding</keyword>
<keyword evidence="10" id="KW-1185">Reference proteome</keyword>
<dbReference type="Gene3D" id="1.20.1290.10">
    <property type="entry name" value="AhpD-like"/>
    <property type="match status" value="1"/>
</dbReference>
<evidence type="ECO:0000256" key="1">
    <source>
        <dbReference type="ARBA" id="ARBA00001947"/>
    </source>
</evidence>
<dbReference type="InterPro" id="IPR001279">
    <property type="entry name" value="Metallo-B-lactamas"/>
</dbReference>
<dbReference type="InParanoid" id="A0A2J6TR57"/>
<evidence type="ECO:0000256" key="2">
    <source>
        <dbReference type="ARBA" id="ARBA00007749"/>
    </source>
</evidence>
<reference evidence="9 10" key="1">
    <citation type="submission" date="2016-04" db="EMBL/GenBank/DDBJ databases">
        <title>A degradative enzymes factory behind the ericoid mycorrhizal symbiosis.</title>
        <authorList>
            <consortium name="DOE Joint Genome Institute"/>
            <person name="Martino E."/>
            <person name="Morin E."/>
            <person name="Grelet G."/>
            <person name="Kuo A."/>
            <person name="Kohler A."/>
            <person name="Daghino S."/>
            <person name="Barry K."/>
            <person name="Choi C."/>
            <person name="Cichocki N."/>
            <person name="Clum A."/>
            <person name="Copeland A."/>
            <person name="Hainaut M."/>
            <person name="Haridas S."/>
            <person name="Labutti K."/>
            <person name="Lindquist E."/>
            <person name="Lipzen A."/>
            <person name="Khouja H.-R."/>
            <person name="Murat C."/>
            <person name="Ohm R."/>
            <person name="Olson A."/>
            <person name="Spatafora J."/>
            <person name="Veneault-Fourrey C."/>
            <person name="Henrissat B."/>
            <person name="Grigoriev I."/>
            <person name="Martin F."/>
            <person name="Perotto S."/>
        </authorList>
    </citation>
    <scope>NUCLEOTIDE SEQUENCE [LARGE SCALE GENOMIC DNA]</scope>
    <source>
        <strain evidence="9 10">E</strain>
    </source>
</reference>
<sequence>MSSIFVKQTAPPSPPLNTTLATVQVHALSAGHLTLPEWHFVSPASDTARSTVPSLSFLIHHENSETGKKTRIVFDLGLRRDLERYSRPIQQHAATRRPISTNPDVVKSLAAGGLTPEDIDFVVYSHIHWDHIGEPRDFDKSTFVVGSGAASLLQGTSTSLRGGHSFFEADLLPPSRTIELSNPNSQSPQDGVDKKTSTPDFYQPWTAHLNLPHVMDIFLDGSLYIVDAPGHLPGHINLLARTSPNSYVYLAGDACHDRRIMRKEKQIGTWEDAEGITCCIHANREKAEEMIKTIGELEERGVEVIFAHDVEWEQDSKNEGRFWETPPCFHNTSLKPPNTYSPYKPTVSSFLTKTFVPLLHTYQNNLKMTSLTPDQTSLKEKYTSTLGPSSWTEGCESLLKLSPEMLKASLHMSSVPKKKSHLSPKIQSLIALSVDSASTHLYIPGIHDHIKEAIKNGASQAEIMEVLELTSTLGIHACNIGVPMLCEVMRELGGYESYLEAEEDEMRKKLREEFTEKRGYWHTFWEDFLRLDPEFFGAYLEFSTVPWVKDVKGDRTGGGVLEPKVKELIYCAFDVAATHLYQPGLKLHMRNALGYGATPEEIMEVLEIATLLSIHTLEVATPILDQYTTGKA</sequence>
<gene>
    <name evidence="9" type="ORF">K444DRAFT_650306</name>
</gene>
<evidence type="ECO:0000256" key="4">
    <source>
        <dbReference type="ARBA" id="ARBA00022801"/>
    </source>
</evidence>
<dbReference type="SUPFAM" id="SSF69118">
    <property type="entry name" value="AhpD-like"/>
    <property type="match status" value="1"/>
</dbReference>
<evidence type="ECO:0000313" key="9">
    <source>
        <dbReference type="EMBL" id="PMD65505.1"/>
    </source>
</evidence>
<dbReference type="InterPro" id="IPR051013">
    <property type="entry name" value="MBL_superfamily_lactonases"/>
</dbReference>
<dbReference type="STRING" id="1095630.A0A2J6TR57"/>
<dbReference type="GO" id="GO:0051920">
    <property type="term" value="F:peroxiredoxin activity"/>
    <property type="evidence" value="ECO:0007669"/>
    <property type="project" value="InterPro"/>
</dbReference>
<comment type="similarity">
    <text evidence="2">Belongs to the metallo-beta-lactamase superfamily.</text>
</comment>
<evidence type="ECO:0000256" key="5">
    <source>
        <dbReference type="ARBA" id="ARBA00022833"/>
    </source>
</evidence>
<dbReference type="Pfam" id="PF00753">
    <property type="entry name" value="Lactamase_B"/>
    <property type="match status" value="1"/>
</dbReference>
<evidence type="ECO:0000256" key="3">
    <source>
        <dbReference type="ARBA" id="ARBA00022723"/>
    </source>
</evidence>
<dbReference type="Proteomes" id="UP000235371">
    <property type="component" value="Unassembled WGS sequence"/>
</dbReference>
<protein>
    <submittedName>
        <fullName evidence="9">Metallo-hydrolase/oxidoreductase</fullName>
    </submittedName>
</protein>
<proteinExistence type="inferred from homology"/>
<feature type="domain" description="Carboxymuconolactone decarboxylase-like" evidence="8">
    <location>
        <begin position="403"/>
        <end position="468"/>
    </location>
</feature>
<dbReference type="InterPro" id="IPR036866">
    <property type="entry name" value="RibonucZ/Hydroxyglut_hydro"/>
</dbReference>
<evidence type="ECO:0000256" key="6">
    <source>
        <dbReference type="SAM" id="MobiDB-lite"/>
    </source>
</evidence>
<dbReference type="RefSeq" id="XP_024742409.1">
    <property type="nucleotide sequence ID" value="XM_024885625.1"/>
</dbReference>
<dbReference type="GO" id="GO:0016787">
    <property type="term" value="F:hydrolase activity"/>
    <property type="evidence" value="ECO:0007669"/>
    <property type="project" value="UniProtKB-KW"/>
</dbReference>
<dbReference type="AlphaFoldDB" id="A0A2J6TR57"/>
<dbReference type="EMBL" id="KZ613746">
    <property type="protein sequence ID" value="PMD65505.1"/>
    <property type="molecule type" value="Genomic_DNA"/>
</dbReference>
<dbReference type="InterPro" id="IPR003779">
    <property type="entry name" value="CMD-like"/>
</dbReference>
<name>A0A2J6TR57_9HELO</name>
<dbReference type="InterPro" id="IPR029032">
    <property type="entry name" value="AhpD-like"/>
</dbReference>
<dbReference type="PANTHER" id="PTHR42978">
    <property type="entry name" value="QUORUM-QUENCHING LACTONASE YTNP-RELATED-RELATED"/>
    <property type="match status" value="1"/>
</dbReference>
<feature type="region of interest" description="Disordered" evidence="6">
    <location>
        <begin position="177"/>
        <end position="198"/>
    </location>
</feature>
<evidence type="ECO:0000259" key="8">
    <source>
        <dbReference type="Pfam" id="PF02627"/>
    </source>
</evidence>
<feature type="domain" description="Carboxymuconolactone decarboxylase-like" evidence="8">
    <location>
        <begin position="556"/>
        <end position="610"/>
    </location>
</feature>
<comment type="cofactor">
    <cofactor evidence="1">
        <name>Zn(2+)</name>
        <dbReference type="ChEBI" id="CHEBI:29105"/>
    </cofactor>
</comment>
<evidence type="ECO:0000259" key="7">
    <source>
        <dbReference type="Pfam" id="PF00753"/>
    </source>
</evidence>
<feature type="domain" description="Metallo-beta-lactamase" evidence="7">
    <location>
        <begin position="58"/>
        <end position="146"/>
    </location>
</feature>
<feature type="compositionally biased region" description="Polar residues" evidence="6">
    <location>
        <begin position="178"/>
        <end position="189"/>
    </location>
</feature>
<dbReference type="Gene3D" id="3.60.15.10">
    <property type="entry name" value="Ribonuclease Z/Hydroxyacylglutathione hydrolase-like"/>
    <property type="match status" value="1"/>
</dbReference>